<keyword evidence="2" id="KW-1185">Reference proteome</keyword>
<proteinExistence type="predicted"/>
<protein>
    <submittedName>
        <fullName evidence="1">Uncharacterized protein</fullName>
    </submittedName>
</protein>
<evidence type="ECO:0000313" key="2">
    <source>
        <dbReference type="Proteomes" id="UP001221757"/>
    </source>
</evidence>
<feature type="non-terminal residue" evidence="1">
    <location>
        <position position="227"/>
    </location>
</feature>
<reference evidence="1" key="1">
    <citation type="submission" date="2023-03" db="EMBL/GenBank/DDBJ databases">
        <title>Massive genome expansion in bonnet fungi (Mycena s.s.) driven by repeated elements and novel gene families across ecological guilds.</title>
        <authorList>
            <consortium name="Lawrence Berkeley National Laboratory"/>
            <person name="Harder C.B."/>
            <person name="Miyauchi S."/>
            <person name="Viragh M."/>
            <person name="Kuo A."/>
            <person name="Thoen E."/>
            <person name="Andreopoulos B."/>
            <person name="Lu D."/>
            <person name="Skrede I."/>
            <person name="Drula E."/>
            <person name="Henrissat B."/>
            <person name="Morin E."/>
            <person name="Kohler A."/>
            <person name="Barry K."/>
            <person name="LaButti K."/>
            <person name="Morin E."/>
            <person name="Salamov A."/>
            <person name="Lipzen A."/>
            <person name="Mereny Z."/>
            <person name="Hegedus B."/>
            <person name="Baldrian P."/>
            <person name="Stursova M."/>
            <person name="Weitz H."/>
            <person name="Taylor A."/>
            <person name="Grigoriev I.V."/>
            <person name="Nagy L.G."/>
            <person name="Martin F."/>
            <person name="Kauserud H."/>
        </authorList>
    </citation>
    <scope>NUCLEOTIDE SEQUENCE</scope>
    <source>
        <strain evidence="1">CBHHK067</strain>
    </source>
</reference>
<dbReference type="AlphaFoldDB" id="A0AAD7GA49"/>
<comment type="caution">
    <text evidence="1">The sequence shown here is derived from an EMBL/GenBank/DDBJ whole genome shotgun (WGS) entry which is preliminary data.</text>
</comment>
<accession>A0AAD7GA49</accession>
<gene>
    <name evidence="1" type="ORF">B0H17DRAFT_1335606</name>
</gene>
<dbReference type="Proteomes" id="UP001221757">
    <property type="component" value="Unassembled WGS sequence"/>
</dbReference>
<dbReference type="EMBL" id="JARKIE010000181">
    <property type="protein sequence ID" value="KAJ7670379.1"/>
    <property type="molecule type" value="Genomic_DNA"/>
</dbReference>
<evidence type="ECO:0000313" key="1">
    <source>
        <dbReference type="EMBL" id="KAJ7670379.1"/>
    </source>
</evidence>
<organism evidence="1 2">
    <name type="scientific">Mycena rosella</name>
    <name type="common">Pink bonnet</name>
    <name type="synonym">Agaricus rosellus</name>
    <dbReference type="NCBI Taxonomy" id="1033263"/>
    <lineage>
        <taxon>Eukaryota</taxon>
        <taxon>Fungi</taxon>
        <taxon>Dikarya</taxon>
        <taxon>Basidiomycota</taxon>
        <taxon>Agaricomycotina</taxon>
        <taxon>Agaricomycetes</taxon>
        <taxon>Agaricomycetidae</taxon>
        <taxon>Agaricales</taxon>
        <taxon>Marasmiineae</taxon>
        <taxon>Mycenaceae</taxon>
        <taxon>Mycena</taxon>
    </lineage>
</organism>
<name>A0AAD7GA49_MYCRO</name>
<sequence>MALPNWFKIHLRCPCRQLVACVPNQVYSSYKRHVKWCFHLSPFRPLKTLSPISLSPCHTPHSDALKMRMAHSGTLPKFCGITTLMMSTQFLDHHLPALRPLLVHLHQFLHVPNLWARLLAPVALLLVVPRVPRGHPHALLTLTMRKPPPPLVNASWGPRILLLLRAKLLEFLSRLPRIPAMMNRMPSRQHRRWSVTLTSRKWGSRTGWTSIQKSTGRLRRWQIPTMP</sequence>